<dbReference type="Proteomes" id="UP001597285">
    <property type="component" value="Unassembled WGS sequence"/>
</dbReference>
<protein>
    <submittedName>
        <fullName evidence="2">NAD-dependent epimerase/dehydratase family protein</fullName>
    </submittedName>
</protein>
<dbReference type="PANTHER" id="PTHR48079">
    <property type="entry name" value="PROTEIN YEEZ"/>
    <property type="match status" value="1"/>
</dbReference>
<dbReference type="InterPro" id="IPR036291">
    <property type="entry name" value="NAD(P)-bd_dom_sf"/>
</dbReference>
<proteinExistence type="predicted"/>
<dbReference type="Gene3D" id="3.40.50.720">
    <property type="entry name" value="NAD(P)-binding Rossmann-like Domain"/>
    <property type="match status" value="1"/>
</dbReference>
<dbReference type="Pfam" id="PF01370">
    <property type="entry name" value="Epimerase"/>
    <property type="match status" value="1"/>
</dbReference>
<sequence>MKKILVFGGTRFFGKKAVELLLEKNYEVTIATRGIHSDDFGDQVNRIIIDRADGNHKGWSALQQETWDVVLDNICFTKEDADLILEKLNGKIRHYFLTSTLAVYEGEKSGYSETDFDPWNYQIDPKKEVTYGEGKRQAEAVLFQQARFPVVALRIPIVLDTDDYTERLHFYIRKVLQEKPIYFYQKDAKTSFIKGSEAAKAIVWLIENKKSGIYNASADQAISIAAFVDWLEESLAQKAYVSYTNDQENQSPFSVSHDYYLKVAKIEAEGFPTSNLIDWLKPLMIQLKKTIESEE</sequence>
<reference evidence="3" key="1">
    <citation type="journal article" date="2019" name="Int. J. Syst. Evol. Microbiol.">
        <title>The Global Catalogue of Microorganisms (GCM) 10K type strain sequencing project: providing services to taxonomists for standard genome sequencing and annotation.</title>
        <authorList>
            <consortium name="The Broad Institute Genomics Platform"/>
            <consortium name="The Broad Institute Genome Sequencing Center for Infectious Disease"/>
            <person name="Wu L."/>
            <person name="Ma J."/>
        </authorList>
    </citation>
    <scope>NUCLEOTIDE SEQUENCE [LARGE SCALE GENOMIC DNA]</scope>
    <source>
        <strain evidence="3">KCTC 42143</strain>
    </source>
</reference>
<name>A0ABW4NPF4_9LACT</name>
<dbReference type="InterPro" id="IPR001509">
    <property type="entry name" value="Epimerase_deHydtase"/>
</dbReference>
<dbReference type="SUPFAM" id="SSF51735">
    <property type="entry name" value="NAD(P)-binding Rossmann-fold domains"/>
    <property type="match status" value="1"/>
</dbReference>
<accession>A0ABW4NPF4</accession>
<evidence type="ECO:0000313" key="2">
    <source>
        <dbReference type="EMBL" id="MFD1800314.1"/>
    </source>
</evidence>
<evidence type="ECO:0000313" key="3">
    <source>
        <dbReference type="Proteomes" id="UP001597285"/>
    </source>
</evidence>
<dbReference type="EMBL" id="JBHUFF010000020">
    <property type="protein sequence ID" value="MFD1800314.1"/>
    <property type="molecule type" value="Genomic_DNA"/>
</dbReference>
<dbReference type="InterPro" id="IPR051783">
    <property type="entry name" value="NAD(P)-dependent_oxidoreduct"/>
</dbReference>
<organism evidence="2 3">
    <name type="scientific">Carnobacterium antarcticum</name>
    <dbReference type="NCBI Taxonomy" id="2126436"/>
    <lineage>
        <taxon>Bacteria</taxon>
        <taxon>Bacillati</taxon>
        <taxon>Bacillota</taxon>
        <taxon>Bacilli</taxon>
        <taxon>Lactobacillales</taxon>
        <taxon>Carnobacteriaceae</taxon>
        <taxon>Carnobacterium</taxon>
    </lineage>
</organism>
<dbReference type="PANTHER" id="PTHR48079:SF6">
    <property type="entry name" value="NAD(P)-BINDING DOMAIN-CONTAINING PROTEIN-RELATED"/>
    <property type="match status" value="1"/>
</dbReference>
<dbReference type="RefSeq" id="WP_058918672.1">
    <property type="nucleotide sequence ID" value="NZ_JBHSQC010000008.1"/>
</dbReference>
<keyword evidence="3" id="KW-1185">Reference proteome</keyword>
<evidence type="ECO:0000259" key="1">
    <source>
        <dbReference type="Pfam" id="PF01370"/>
    </source>
</evidence>
<comment type="caution">
    <text evidence="2">The sequence shown here is derived from an EMBL/GenBank/DDBJ whole genome shotgun (WGS) entry which is preliminary data.</text>
</comment>
<feature type="domain" description="NAD-dependent epimerase/dehydratase" evidence="1">
    <location>
        <begin position="4"/>
        <end position="215"/>
    </location>
</feature>
<gene>
    <name evidence="2" type="ORF">ACFSBK_10695</name>
</gene>